<dbReference type="STRING" id="870482.SAMN04487987_10764"/>
<dbReference type="InterPro" id="IPR012944">
    <property type="entry name" value="SusD_RagB_dom"/>
</dbReference>
<organism evidence="8 9">
    <name type="scientific">Algibacter pectinivorans</name>
    <dbReference type="NCBI Taxonomy" id="870482"/>
    <lineage>
        <taxon>Bacteria</taxon>
        <taxon>Pseudomonadati</taxon>
        <taxon>Bacteroidota</taxon>
        <taxon>Flavobacteriia</taxon>
        <taxon>Flavobacteriales</taxon>
        <taxon>Flavobacteriaceae</taxon>
        <taxon>Algibacter</taxon>
    </lineage>
</organism>
<evidence type="ECO:0000259" key="7">
    <source>
        <dbReference type="Pfam" id="PF14322"/>
    </source>
</evidence>
<reference evidence="9" key="1">
    <citation type="submission" date="2016-10" db="EMBL/GenBank/DDBJ databases">
        <authorList>
            <person name="Varghese N."/>
            <person name="Submissions S."/>
        </authorList>
    </citation>
    <scope>NUCLEOTIDE SEQUENCE [LARGE SCALE GENOMIC DNA]</scope>
    <source>
        <strain evidence="9">DSM 25730</strain>
    </source>
</reference>
<keyword evidence="3" id="KW-0732">Signal</keyword>
<dbReference type="EMBL" id="FOMI01000007">
    <property type="protein sequence ID" value="SFD24450.1"/>
    <property type="molecule type" value="Genomic_DNA"/>
</dbReference>
<dbReference type="RefSeq" id="WP_092852201.1">
    <property type="nucleotide sequence ID" value="NZ_FOMI01000007.1"/>
</dbReference>
<dbReference type="InterPro" id="IPR011990">
    <property type="entry name" value="TPR-like_helical_dom_sf"/>
</dbReference>
<dbReference type="Pfam" id="PF07980">
    <property type="entry name" value="SusD_RagB"/>
    <property type="match status" value="1"/>
</dbReference>
<keyword evidence="5" id="KW-0998">Cell outer membrane</keyword>
<keyword evidence="9" id="KW-1185">Reference proteome</keyword>
<dbReference type="SUPFAM" id="SSF48452">
    <property type="entry name" value="TPR-like"/>
    <property type="match status" value="1"/>
</dbReference>
<evidence type="ECO:0000256" key="4">
    <source>
        <dbReference type="ARBA" id="ARBA00023136"/>
    </source>
</evidence>
<evidence type="ECO:0000259" key="6">
    <source>
        <dbReference type="Pfam" id="PF07980"/>
    </source>
</evidence>
<accession>A0A1I1R2G2</accession>
<keyword evidence="4" id="KW-0472">Membrane</keyword>
<evidence type="ECO:0000256" key="5">
    <source>
        <dbReference type="ARBA" id="ARBA00023237"/>
    </source>
</evidence>
<dbReference type="Proteomes" id="UP000199439">
    <property type="component" value="Unassembled WGS sequence"/>
</dbReference>
<feature type="domain" description="RagB/SusD" evidence="6">
    <location>
        <begin position="290"/>
        <end position="576"/>
    </location>
</feature>
<gene>
    <name evidence="8" type="ORF">SAMN04487987_10764</name>
</gene>
<evidence type="ECO:0000256" key="2">
    <source>
        <dbReference type="ARBA" id="ARBA00006275"/>
    </source>
</evidence>
<evidence type="ECO:0000256" key="3">
    <source>
        <dbReference type="ARBA" id="ARBA00022729"/>
    </source>
</evidence>
<dbReference type="Gene3D" id="1.25.40.390">
    <property type="match status" value="1"/>
</dbReference>
<dbReference type="GO" id="GO:0009279">
    <property type="term" value="C:cell outer membrane"/>
    <property type="evidence" value="ECO:0007669"/>
    <property type="project" value="UniProtKB-SubCell"/>
</dbReference>
<dbReference type="PROSITE" id="PS51257">
    <property type="entry name" value="PROKAR_LIPOPROTEIN"/>
    <property type="match status" value="1"/>
</dbReference>
<feature type="domain" description="SusD-like N-terminal" evidence="7">
    <location>
        <begin position="108"/>
        <end position="223"/>
    </location>
</feature>
<comment type="similarity">
    <text evidence="2">Belongs to the SusD family.</text>
</comment>
<name>A0A1I1R2G2_9FLAO</name>
<proteinExistence type="inferred from homology"/>
<evidence type="ECO:0000313" key="9">
    <source>
        <dbReference type="Proteomes" id="UP000199439"/>
    </source>
</evidence>
<dbReference type="OrthoDB" id="5694214at2"/>
<sequence length="577" mass="65296">MKKVLNIILVLGAVVLTFSCSDDVLDKQPLGLISDDSVWQDENLVNLKLNEAYKESLFLNNTGNRGFNAGLDGNMAGEFKNFAGWQAPVRAATGVIDQTGDPAGVLQYWSYNSLRDMNTIIFNLETISQLDETFKASKIAETRFLRAYLFFQMVKRYGGVPIITEPQSLNDSNEVLFVSRNTEQEVYDFIISETEAISKVLPLSPSQGRPSKWAALALKSRAALYAGAIGEYGSIQLDGVLGINNPDRYWEIAYNASKEIINQSEHALFTKYPDKVKNFQQLFIEEEGNPEVIFSEAYDSTLNSHNWSFIAIPQPFDSGWASNFFVFYDTVELFDFVDGTSGKVDRSSIDGKEIDSNVFFGTRDPRFIASIFYPGSAWMGSNVYFHDNTINTEDAPEGWENRAPAKNRNLSNGTGFLVRKRIDESEINPDAGADDTDYIVFRLGEMYLNLAEAAFHLPGKEDEALTNINIIRERAGMPARKDLTLENIQQERRVELFAEDQAYWDLRRWRIAKDILDGVELKGLKYTYNGTTGKYKVDIRRGESTGPRVFQDRHYYLPITVNRINDNPNLKENPGYN</sequence>
<comment type="subcellular location">
    <subcellularLocation>
        <location evidence="1">Cell outer membrane</location>
    </subcellularLocation>
</comment>
<dbReference type="InterPro" id="IPR033985">
    <property type="entry name" value="SusD-like_N"/>
</dbReference>
<evidence type="ECO:0000256" key="1">
    <source>
        <dbReference type="ARBA" id="ARBA00004442"/>
    </source>
</evidence>
<dbReference type="AlphaFoldDB" id="A0A1I1R2G2"/>
<dbReference type="Pfam" id="PF14322">
    <property type="entry name" value="SusD-like_3"/>
    <property type="match status" value="1"/>
</dbReference>
<protein>
    <submittedName>
        <fullName evidence="8">Starch-binding associating with outer membrane</fullName>
    </submittedName>
</protein>
<evidence type="ECO:0000313" key="8">
    <source>
        <dbReference type="EMBL" id="SFD24450.1"/>
    </source>
</evidence>